<feature type="chain" id="PRO_5047029092" evidence="1">
    <location>
        <begin position="25"/>
        <end position="142"/>
    </location>
</feature>
<sequence>MNKIPALTFALTLGALSLPGIAMAQQQAMTEPQVQSELTAQGYIKVHELKFKDGMWRAEARSANGDRVDLRIDAKTGQVYPDKLVSKLSRQDVRAALESQGYTHVHDVDFDDGIWKAKAHNPSGNKVKLRIDADTGKVIGID</sequence>
<comment type="caution">
    <text evidence="3">The sequence shown here is derived from an EMBL/GenBank/DDBJ whole genome shotgun (WGS) entry which is preliminary data.</text>
</comment>
<proteinExistence type="predicted"/>
<feature type="signal peptide" evidence="1">
    <location>
        <begin position="1"/>
        <end position="24"/>
    </location>
</feature>
<evidence type="ECO:0000256" key="1">
    <source>
        <dbReference type="SAM" id="SignalP"/>
    </source>
</evidence>
<evidence type="ECO:0000313" key="3">
    <source>
        <dbReference type="EMBL" id="MFC5580219.1"/>
    </source>
</evidence>
<feature type="domain" description="PepSY" evidence="2">
    <location>
        <begin position="9"/>
        <end position="80"/>
    </location>
</feature>
<evidence type="ECO:0000313" key="4">
    <source>
        <dbReference type="Proteomes" id="UP001596111"/>
    </source>
</evidence>
<dbReference type="Proteomes" id="UP001596111">
    <property type="component" value="Unassembled WGS sequence"/>
</dbReference>
<keyword evidence="4" id="KW-1185">Reference proteome</keyword>
<dbReference type="EMBL" id="JBHSNG010000003">
    <property type="protein sequence ID" value="MFC5580219.1"/>
    <property type="molecule type" value="Genomic_DNA"/>
</dbReference>
<organism evidence="3 4">
    <name type="scientific">Rhodanobacter terrae</name>
    <dbReference type="NCBI Taxonomy" id="418647"/>
    <lineage>
        <taxon>Bacteria</taxon>
        <taxon>Pseudomonadati</taxon>
        <taxon>Pseudomonadota</taxon>
        <taxon>Gammaproteobacteria</taxon>
        <taxon>Lysobacterales</taxon>
        <taxon>Rhodanobacteraceae</taxon>
        <taxon>Rhodanobacter</taxon>
    </lineage>
</organism>
<evidence type="ECO:0000259" key="2">
    <source>
        <dbReference type="Pfam" id="PF13670"/>
    </source>
</evidence>
<name>A0ABW0STB0_9GAMM</name>
<accession>A0ABW0STB0</accession>
<keyword evidence="1" id="KW-0732">Signal</keyword>
<reference evidence="4" key="1">
    <citation type="journal article" date="2019" name="Int. J. Syst. Evol. Microbiol.">
        <title>The Global Catalogue of Microorganisms (GCM) 10K type strain sequencing project: providing services to taxonomists for standard genome sequencing and annotation.</title>
        <authorList>
            <consortium name="The Broad Institute Genomics Platform"/>
            <consortium name="The Broad Institute Genome Sequencing Center for Infectious Disease"/>
            <person name="Wu L."/>
            <person name="Ma J."/>
        </authorList>
    </citation>
    <scope>NUCLEOTIDE SEQUENCE [LARGE SCALE GENOMIC DNA]</scope>
    <source>
        <strain evidence="4">CGMCC 1.13587</strain>
    </source>
</reference>
<dbReference type="Pfam" id="PF13670">
    <property type="entry name" value="PepSY_2"/>
    <property type="match status" value="2"/>
</dbReference>
<feature type="domain" description="PepSY" evidence="2">
    <location>
        <begin position="88"/>
        <end position="140"/>
    </location>
</feature>
<dbReference type="InterPro" id="IPR025711">
    <property type="entry name" value="PepSY"/>
</dbReference>
<dbReference type="RefSeq" id="WP_377324541.1">
    <property type="nucleotide sequence ID" value="NZ_JBHSNG010000003.1"/>
</dbReference>
<gene>
    <name evidence="3" type="ORF">ACFPPB_03715</name>
</gene>
<protein>
    <submittedName>
        <fullName evidence="3">PepSY domain-containing protein</fullName>
    </submittedName>
</protein>